<reference evidence="3" key="1">
    <citation type="submission" date="2015-07" db="EMBL/GenBank/DDBJ databases">
        <authorList>
            <person name="Rodrigo-Torres Lidia"/>
            <person name="Arahal R.David."/>
        </authorList>
    </citation>
    <scope>NUCLEOTIDE SEQUENCE [LARGE SCALE GENOMIC DNA]</scope>
    <source>
        <strain evidence="3">CECT 5112</strain>
    </source>
</reference>
<dbReference type="Gene3D" id="3.30.2010.10">
    <property type="entry name" value="Metalloproteases ('zincins'), catalytic domain"/>
    <property type="match status" value="1"/>
</dbReference>
<organism evidence="2 3">
    <name type="scientific">Roseibium alexandrii</name>
    <dbReference type="NCBI Taxonomy" id="388408"/>
    <lineage>
        <taxon>Bacteria</taxon>
        <taxon>Pseudomonadati</taxon>
        <taxon>Pseudomonadota</taxon>
        <taxon>Alphaproteobacteria</taxon>
        <taxon>Hyphomicrobiales</taxon>
        <taxon>Stappiaceae</taxon>
        <taxon>Roseibium</taxon>
    </lineage>
</organism>
<sequence>MIRLKTLGSKLRARKPALPDHIEIDTGDAPVRIRLRANPRAQRYLLRLPADHSGPVLTVPKGGDIQKAERFARQHIGWLLERLEGRPDHVALRPGDLVPLRGKEHLIVPTGQLRGLVSTGQAVCGTPALLVPGTDEHAPRKVTTWLKGQAKADLTQRAEDHAAKIGKKIAAISVRDTKSRWGSCASNGRLSFSWRLILAPPDILDYVAAHEVAHLKEMNHSDRFWRLCEELAPQTPEARVWLKEHGIRLHGYG</sequence>
<dbReference type="PANTHER" id="PTHR30399:SF1">
    <property type="entry name" value="UTP PYROPHOSPHATASE"/>
    <property type="match status" value="1"/>
</dbReference>
<dbReference type="InterPro" id="IPR053136">
    <property type="entry name" value="UTP_pyrophosphatase-like"/>
</dbReference>
<evidence type="ECO:0000313" key="2">
    <source>
        <dbReference type="EMBL" id="CTQ77134.1"/>
    </source>
</evidence>
<dbReference type="OrthoDB" id="9795402at2"/>
<dbReference type="PANTHER" id="PTHR30399">
    <property type="entry name" value="UNCHARACTERIZED PROTEIN YGJP"/>
    <property type="match status" value="1"/>
</dbReference>
<dbReference type="AlphaFoldDB" id="A0A0M7AU58"/>
<proteinExistence type="predicted"/>
<dbReference type="EMBL" id="CXWD01000031">
    <property type="protein sequence ID" value="CTQ77134.1"/>
    <property type="molecule type" value="Genomic_DNA"/>
</dbReference>
<dbReference type="Proteomes" id="UP000053235">
    <property type="component" value="Unassembled WGS sequence"/>
</dbReference>
<accession>A0A0M7AU58</accession>
<protein>
    <recommendedName>
        <fullName evidence="1">YgjP-like metallopeptidase domain-containing protein</fullName>
    </recommendedName>
</protein>
<dbReference type="Pfam" id="PF01863">
    <property type="entry name" value="YgjP-like"/>
    <property type="match status" value="1"/>
</dbReference>
<feature type="domain" description="YgjP-like metallopeptidase" evidence="1">
    <location>
        <begin position="47"/>
        <end position="245"/>
    </location>
</feature>
<gene>
    <name evidence="2" type="ORF">LAX5112_04814</name>
</gene>
<evidence type="ECO:0000313" key="3">
    <source>
        <dbReference type="Proteomes" id="UP000053235"/>
    </source>
</evidence>
<dbReference type="InterPro" id="IPR002725">
    <property type="entry name" value="YgjP-like_metallopeptidase"/>
</dbReference>
<dbReference type="STRING" id="388408.LAX5112_04814"/>
<evidence type="ECO:0000259" key="1">
    <source>
        <dbReference type="Pfam" id="PF01863"/>
    </source>
</evidence>
<keyword evidence="3" id="KW-1185">Reference proteome</keyword>
<name>A0A0M7AU58_9HYPH</name>
<dbReference type="CDD" id="cd07344">
    <property type="entry name" value="M48_yhfN_like"/>
    <property type="match status" value="1"/>
</dbReference>